<dbReference type="EMBL" id="CACRSL010000003">
    <property type="protein sequence ID" value="VYS86903.1"/>
    <property type="molecule type" value="Genomic_DNA"/>
</dbReference>
<evidence type="ECO:0000313" key="3">
    <source>
        <dbReference type="EMBL" id="VYS86903.1"/>
    </source>
</evidence>
<evidence type="ECO:0000256" key="1">
    <source>
        <dbReference type="ARBA" id="ARBA00023002"/>
    </source>
</evidence>
<keyword evidence="3" id="KW-0670">Pyruvate</keyword>
<reference evidence="3" key="1">
    <citation type="submission" date="2019-11" db="EMBL/GenBank/DDBJ databases">
        <authorList>
            <person name="Feng L."/>
        </authorList>
    </citation>
    <scope>NUCLEOTIDE SEQUENCE</scope>
    <source>
        <strain evidence="3">AundefinedLFYP135</strain>
    </source>
</reference>
<dbReference type="SUPFAM" id="SSF53323">
    <property type="entry name" value="Pyruvate-ferredoxin oxidoreductase, PFOR, domain III"/>
    <property type="match status" value="1"/>
</dbReference>
<protein>
    <submittedName>
        <fullName evidence="3">Indolepyruvate oxidoreductase subunit beta</fullName>
    </submittedName>
</protein>
<keyword evidence="1" id="KW-0560">Oxidoreductase</keyword>
<proteinExistence type="predicted"/>
<sequence length="142" mass="15568">MKHWVIVLCGVQPIDIWAKGLALLLEKCGYAATLQREGPSHIGGGCRWILRAGEKPCFAPIRLGEADCLIALEQLEGVRNLPFLKEGGTFFLGEKRENPAAVSAGRVNYPVLEELPVKAQPLPASPQETWEQMLSACERMGD</sequence>
<name>A0A6N2RZV3_9FIRM</name>
<dbReference type="InterPro" id="IPR002869">
    <property type="entry name" value="Pyrv_flavodox_OxRed_cen"/>
</dbReference>
<dbReference type="Gene3D" id="3.40.920.10">
    <property type="entry name" value="Pyruvate-ferredoxin oxidoreductase, PFOR, domain III"/>
    <property type="match status" value="1"/>
</dbReference>
<dbReference type="AlphaFoldDB" id="A0A6N2RZV3"/>
<feature type="domain" description="Pyruvate/ketoisovalerate oxidoreductase catalytic" evidence="2">
    <location>
        <begin position="19"/>
        <end position="113"/>
    </location>
</feature>
<evidence type="ECO:0000259" key="2">
    <source>
        <dbReference type="Pfam" id="PF01558"/>
    </source>
</evidence>
<dbReference type="InterPro" id="IPR019752">
    <property type="entry name" value="Pyrv/ketoisovalerate_OxRed_cat"/>
</dbReference>
<organism evidence="3">
    <name type="scientific">uncultured Anaerotruncus sp</name>
    <dbReference type="NCBI Taxonomy" id="905011"/>
    <lineage>
        <taxon>Bacteria</taxon>
        <taxon>Bacillati</taxon>
        <taxon>Bacillota</taxon>
        <taxon>Clostridia</taxon>
        <taxon>Eubacteriales</taxon>
        <taxon>Oscillospiraceae</taxon>
        <taxon>Anaerotruncus</taxon>
        <taxon>environmental samples</taxon>
    </lineage>
</organism>
<gene>
    <name evidence="3" type="ORF">AULFYP135_00703</name>
</gene>
<dbReference type="Pfam" id="PF01558">
    <property type="entry name" value="POR"/>
    <property type="match status" value="1"/>
</dbReference>
<accession>A0A6N2RZV3</accession>
<dbReference type="GO" id="GO:0016903">
    <property type="term" value="F:oxidoreductase activity, acting on the aldehyde or oxo group of donors"/>
    <property type="evidence" value="ECO:0007669"/>
    <property type="project" value="InterPro"/>
</dbReference>